<evidence type="ECO:0000256" key="5">
    <source>
        <dbReference type="PIRSR" id="PIRSR000185-2"/>
    </source>
</evidence>
<evidence type="ECO:0000256" key="7">
    <source>
        <dbReference type="RuleBase" id="RU004417"/>
    </source>
</evidence>
<keyword evidence="5" id="KW-0520">NAD</keyword>
<dbReference type="GO" id="GO:0006538">
    <property type="term" value="P:L-glutamate catabolic process"/>
    <property type="evidence" value="ECO:0007669"/>
    <property type="project" value="TreeGrafter"/>
</dbReference>
<proteinExistence type="inferred from homology"/>
<evidence type="ECO:0000313" key="10">
    <source>
        <dbReference type="Proteomes" id="UP000460435"/>
    </source>
</evidence>
<dbReference type="PANTHER" id="PTHR11606:SF13">
    <property type="entry name" value="GLUTAMATE DEHYDROGENASE 1, MITOCHONDRIAL"/>
    <property type="match status" value="1"/>
</dbReference>
<keyword evidence="2 3" id="KW-0560">Oxidoreductase</keyword>
<feature type="site" description="Important for catalysis" evidence="6">
    <location>
        <position position="147"/>
    </location>
</feature>
<dbReference type="Pfam" id="PF02812">
    <property type="entry name" value="ELFV_dehydrog_N"/>
    <property type="match status" value="1"/>
</dbReference>
<dbReference type="InterPro" id="IPR006097">
    <property type="entry name" value="Glu/Leu/Phe/Val/Trp_DH_dimer"/>
</dbReference>
<evidence type="ECO:0000256" key="2">
    <source>
        <dbReference type="ARBA" id="ARBA00023002"/>
    </source>
</evidence>
<reference evidence="9 10" key="1">
    <citation type="submission" date="2019-11" db="EMBL/GenBank/DDBJ databases">
        <authorList>
            <person name="Li X.-J."/>
            <person name="Feng X.-M."/>
        </authorList>
    </citation>
    <scope>NUCLEOTIDE SEQUENCE [LARGE SCALE GENOMIC DNA]</scope>
    <source>
        <strain evidence="9 10">XMNu-373</strain>
    </source>
</reference>
<dbReference type="PANTHER" id="PTHR11606">
    <property type="entry name" value="GLUTAMATE DEHYDROGENASE"/>
    <property type="match status" value="1"/>
</dbReference>
<dbReference type="InterPro" id="IPR046346">
    <property type="entry name" value="Aminoacid_DH-like_N_sf"/>
</dbReference>
<dbReference type="InterPro" id="IPR006095">
    <property type="entry name" value="Glu/Leu/Phe/Val/Trp_DH"/>
</dbReference>
<dbReference type="EMBL" id="WLZY01000007">
    <property type="protein sequence ID" value="NDL59184.1"/>
    <property type="molecule type" value="Genomic_DNA"/>
</dbReference>
<evidence type="ECO:0000256" key="6">
    <source>
        <dbReference type="PIRSR" id="PIRSR000185-3"/>
    </source>
</evidence>
<accession>A0A7K3M7D9</accession>
<dbReference type="Gene3D" id="3.40.50.720">
    <property type="entry name" value="NAD(P)-binding Rossmann-like Domain"/>
    <property type="match status" value="1"/>
</dbReference>
<feature type="binding site" evidence="5">
    <location>
        <position position="221"/>
    </location>
    <ligand>
        <name>NAD(+)</name>
        <dbReference type="ChEBI" id="CHEBI:57540"/>
    </ligand>
</feature>
<evidence type="ECO:0000259" key="8">
    <source>
        <dbReference type="SMART" id="SM00839"/>
    </source>
</evidence>
<dbReference type="SMART" id="SM00839">
    <property type="entry name" value="ELFV_dehydrog"/>
    <property type="match status" value="1"/>
</dbReference>
<feature type="binding site" evidence="5">
    <location>
        <position position="71"/>
    </location>
    <ligand>
        <name>substrate</name>
    </ligand>
</feature>
<evidence type="ECO:0000256" key="4">
    <source>
        <dbReference type="PIRSR" id="PIRSR000185-1"/>
    </source>
</evidence>
<comment type="similarity">
    <text evidence="1 3 7">Belongs to the Glu/Leu/Phe/Val dehydrogenases family.</text>
</comment>
<evidence type="ECO:0000256" key="1">
    <source>
        <dbReference type="ARBA" id="ARBA00006382"/>
    </source>
</evidence>
<feature type="active site" description="Proton donor" evidence="4">
    <location>
        <position position="107"/>
    </location>
</feature>
<feature type="binding site" evidence="5">
    <location>
        <position position="190"/>
    </location>
    <ligand>
        <name>NAD(+)</name>
        <dbReference type="ChEBI" id="CHEBI:57540"/>
    </ligand>
</feature>
<sequence>MRLTKPSAFQAVTDSFHRAADQLGLNDSTRELLSGTYREIRVQVPVRTADNSTRIVYGYRVQHNGARGPYKGGVRYHQDADLDEVRALASLMTWKTALVDVPFGGAKGGVQVDPATLPGAELERLTRRYLSQVSYVIGERRDIMAPDMNTSAQTMAWMMDEYGRKSGHTPAIVTGKPVELGGSHGRAAATGRGTVMILEQVAAHRGWDAAETTVAIQGYGNVGSWAARLAAAEGFRVVAVSDVRGGIYAPGGLDLDAVDTHVRESGSVVGTPGTDFIDNDELLTLDVTVLIPAALGEAIRSDNADQIRARLVLEAANHPVTPAADDILADRGIEVQPDILVNAGGVTVSYFEWTQNLQEFKWTEEQVNEQLRRHMVAAYTAVKERAAAAGNITPRQAAFQIGVERVASAAKLRGYL</sequence>
<dbReference type="SUPFAM" id="SSF53223">
    <property type="entry name" value="Aminoacid dehydrogenase-like, N-terminal domain"/>
    <property type="match status" value="1"/>
</dbReference>
<protein>
    <recommendedName>
        <fullName evidence="3">Glutamate dehydrogenase</fullName>
    </recommendedName>
</protein>
<organism evidence="9 10">
    <name type="scientific">Phytoactinopolyspora mesophila</name>
    <dbReference type="NCBI Taxonomy" id="2650750"/>
    <lineage>
        <taxon>Bacteria</taxon>
        <taxon>Bacillati</taxon>
        <taxon>Actinomycetota</taxon>
        <taxon>Actinomycetes</taxon>
        <taxon>Jiangellales</taxon>
        <taxon>Jiangellaceae</taxon>
        <taxon>Phytoactinopolyspora</taxon>
    </lineage>
</organism>
<dbReference type="Proteomes" id="UP000460435">
    <property type="component" value="Unassembled WGS sequence"/>
</dbReference>
<dbReference type="Gene3D" id="3.40.50.10860">
    <property type="entry name" value="Leucine Dehydrogenase, chain A, domain 1"/>
    <property type="match status" value="1"/>
</dbReference>
<dbReference type="InterPro" id="IPR006096">
    <property type="entry name" value="Glu/Leu/Phe/Val/Trp_DH_C"/>
</dbReference>
<evidence type="ECO:0000313" key="9">
    <source>
        <dbReference type="EMBL" id="NDL59184.1"/>
    </source>
</evidence>
<dbReference type="Pfam" id="PF00208">
    <property type="entry name" value="ELFV_dehydrog"/>
    <property type="match status" value="1"/>
</dbReference>
<dbReference type="InterPro" id="IPR036291">
    <property type="entry name" value="NAD(P)-bd_dom_sf"/>
</dbReference>
<dbReference type="SUPFAM" id="SSF51735">
    <property type="entry name" value="NAD(P)-binding Rossmann-fold domains"/>
    <property type="match status" value="1"/>
</dbReference>
<keyword evidence="5" id="KW-0547">Nucleotide-binding</keyword>
<dbReference type="AlphaFoldDB" id="A0A7K3M7D9"/>
<comment type="caution">
    <text evidence="9">The sequence shown here is derived from an EMBL/GenBank/DDBJ whole genome shotgun (WGS) entry which is preliminary data.</text>
</comment>
<dbReference type="PIRSF" id="PIRSF000185">
    <property type="entry name" value="Glu_DH"/>
    <property type="match status" value="1"/>
</dbReference>
<feature type="binding site" evidence="5">
    <location>
        <position position="349"/>
    </location>
    <ligand>
        <name>substrate</name>
    </ligand>
</feature>
<feature type="domain" description="Glutamate/phenylalanine/leucine/valine/L-tryptophan dehydrogenase C-terminal" evidence="8">
    <location>
        <begin position="183"/>
        <end position="414"/>
    </location>
</feature>
<feature type="binding site" evidence="5">
    <location>
        <position position="95"/>
    </location>
    <ligand>
        <name>substrate</name>
    </ligand>
</feature>
<evidence type="ECO:0000256" key="3">
    <source>
        <dbReference type="PIRNR" id="PIRNR000185"/>
    </source>
</evidence>
<dbReference type="InterPro" id="IPR033922">
    <property type="entry name" value="NAD_bind_Glu_DH"/>
</dbReference>
<dbReference type="PROSITE" id="PS00074">
    <property type="entry name" value="GLFV_DEHYDROGENASE"/>
    <property type="match status" value="1"/>
</dbReference>
<dbReference type="GO" id="GO:0000166">
    <property type="term" value="F:nucleotide binding"/>
    <property type="evidence" value="ECO:0007669"/>
    <property type="project" value="UniProtKB-KW"/>
</dbReference>
<dbReference type="InterPro" id="IPR014362">
    <property type="entry name" value="Glu_DH"/>
</dbReference>
<name>A0A7K3M7D9_9ACTN</name>
<keyword evidence="10" id="KW-1185">Reference proteome</keyword>
<dbReference type="PRINTS" id="PR00082">
    <property type="entry name" value="GLFDHDRGNASE"/>
</dbReference>
<dbReference type="GO" id="GO:0004352">
    <property type="term" value="F:glutamate dehydrogenase (NAD+) activity"/>
    <property type="evidence" value="ECO:0007669"/>
    <property type="project" value="TreeGrafter"/>
</dbReference>
<dbReference type="CDD" id="cd01076">
    <property type="entry name" value="NAD_bind_1_Glu_DH"/>
    <property type="match status" value="1"/>
</dbReference>
<dbReference type="InterPro" id="IPR033524">
    <property type="entry name" value="Glu/Leu/Phe/Val_DH_AS"/>
</dbReference>
<gene>
    <name evidence="9" type="ORF">F7O44_19120</name>
</gene>